<sequence>MGDHETHNHLLSPSKLPIFLSIMTSSAYNYITGVPVKGIARGFPPARQEIHDFVKDGDVMNLFLLANAELQNTDQSKTTSWFQISGLYGRPYVTWENAPISDIDQTQSQGYCKHGTPLLYDASVFPNADRSPIWHCPYVCLYEQVICKIAQRIAGEFPSTIRSRWVEAASRMRCPFFDWALDTTLPDIYLRNKTVQVETPTGRSMITNPLFSFRFLSVPAEFGEDGVEWIKWRQTLRAPSDGSENAQSQPGRVAAALKSIQHNIRDRTYALLTYVNSFEVMSNHSWTESHPGSHDSLESIHDIIHNTIGQAGHFAYPDFAAFDPIFWIQHAQIDRLFRMWQAINPTIWITSESDNAPLLPFRKNEDEFWVSETAREWKQLGYTYPDFVLAGTQSSLSLQKYMRDRVNDLYGLSFDKSPIVTTTGSPKTGFVEQGSSARNGKMPPLRRKKNPVASRCKSIFSFEGKVNTFEWRSKSRVLDKLPGVPVGYNFRGERNLASHHISSQILQLTIPDNKINDDDSSDSIQTRTLSHNSNGYREWIVNVRILKYAIEGSFSVFIFLGSVPDDPSNWPFAETMVGLHANFANKSTSRCGNCEIQRNGNLVTSGTIPLRRALIEAGIDLDSEQVEPYLRRNLQWRVQHLKVDGSVIHKIHVPSLRVSVASAWVSYRNDPELGYRVPYREDWKYHHLVTRDRRGGVRSEDYEVISNC</sequence>
<evidence type="ECO:0000256" key="11">
    <source>
        <dbReference type="SAM" id="MobiDB-lite"/>
    </source>
</evidence>
<keyword evidence="7" id="KW-0503">Monooxygenase</keyword>
<evidence type="ECO:0000256" key="3">
    <source>
        <dbReference type="ARBA" id="ARBA00011906"/>
    </source>
</evidence>
<dbReference type="InterPro" id="IPR002227">
    <property type="entry name" value="Tyrosinase_Cu-bd"/>
</dbReference>
<keyword evidence="4" id="KW-0479">Metal-binding</keyword>
<dbReference type="GO" id="GO:0046872">
    <property type="term" value="F:metal ion binding"/>
    <property type="evidence" value="ECO:0007669"/>
    <property type="project" value="UniProtKB-KW"/>
</dbReference>
<dbReference type="EC" id="1.14.18.1" evidence="3"/>
<evidence type="ECO:0000256" key="4">
    <source>
        <dbReference type="ARBA" id="ARBA00022723"/>
    </source>
</evidence>
<dbReference type="AlphaFoldDB" id="A0A1U7LR42"/>
<keyword evidence="6" id="KW-0186">Copper</keyword>
<evidence type="ECO:0000256" key="1">
    <source>
        <dbReference type="ARBA" id="ARBA00001973"/>
    </source>
</evidence>
<dbReference type="Gene3D" id="1.10.1280.10">
    <property type="entry name" value="Di-copper center containing domain from catechol oxidase"/>
    <property type="match status" value="1"/>
</dbReference>
<evidence type="ECO:0000256" key="5">
    <source>
        <dbReference type="ARBA" id="ARBA00023002"/>
    </source>
</evidence>
<evidence type="ECO:0000256" key="2">
    <source>
        <dbReference type="ARBA" id="ARBA00009928"/>
    </source>
</evidence>
<evidence type="ECO:0000256" key="8">
    <source>
        <dbReference type="ARBA" id="ARBA00023101"/>
    </source>
</evidence>
<dbReference type="InterPro" id="IPR008922">
    <property type="entry name" value="Di-copper_centre_dom_sf"/>
</dbReference>
<dbReference type="EMBL" id="LXFE01000495">
    <property type="protein sequence ID" value="OLL25127.1"/>
    <property type="molecule type" value="Genomic_DNA"/>
</dbReference>
<feature type="region of interest" description="Disordered" evidence="11">
    <location>
        <begin position="425"/>
        <end position="448"/>
    </location>
</feature>
<dbReference type="GO" id="GO:0004503">
    <property type="term" value="F:tyrosinase activity"/>
    <property type="evidence" value="ECO:0007669"/>
    <property type="project" value="UniProtKB-EC"/>
</dbReference>
<feature type="domain" description="Tyrosinase copper-binding" evidence="12">
    <location>
        <begin position="323"/>
        <end position="334"/>
    </location>
</feature>
<organism evidence="13 14">
    <name type="scientific">Neolecta irregularis (strain DAH-3)</name>
    <dbReference type="NCBI Taxonomy" id="1198029"/>
    <lineage>
        <taxon>Eukaryota</taxon>
        <taxon>Fungi</taxon>
        <taxon>Dikarya</taxon>
        <taxon>Ascomycota</taxon>
        <taxon>Taphrinomycotina</taxon>
        <taxon>Neolectales</taxon>
        <taxon>Neolectaceae</taxon>
        <taxon>Neolecta</taxon>
    </lineage>
</organism>
<gene>
    <name evidence="13" type="ORF">NEOLI_003555</name>
</gene>
<reference evidence="13 14" key="1">
    <citation type="submission" date="2016-04" db="EMBL/GenBank/DDBJ databases">
        <title>Evolutionary innovation and constraint leading to complex multicellularity in the Ascomycota.</title>
        <authorList>
            <person name="Cisse O."/>
            <person name="Nguyen A."/>
            <person name="Hewitt D.A."/>
            <person name="Jedd G."/>
            <person name="Stajich J.E."/>
        </authorList>
    </citation>
    <scope>NUCLEOTIDE SEQUENCE [LARGE SCALE GENOMIC DNA]</scope>
    <source>
        <strain evidence="13 14">DAH-3</strain>
    </source>
</reference>
<dbReference type="PANTHER" id="PTHR11474:SF76">
    <property type="entry name" value="SHKT DOMAIN-CONTAINING PROTEIN"/>
    <property type="match status" value="1"/>
</dbReference>
<comment type="similarity">
    <text evidence="2">Belongs to the tyrosinase family.</text>
</comment>
<dbReference type="PROSITE" id="PS00498">
    <property type="entry name" value="TYROSINASE_2"/>
    <property type="match status" value="1"/>
</dbReference>
<evidence type="ECO:0000313" key="13">
    <source>
        <dbReference type="EMBL" id="OLL25127.1"/>
    </source>
</evidence>
<comment type="catalytic activity">
    <reaction evidence="9">
        <text>2 L-dopa + O2 = 2 L-dopaquinone + 2 H2O</text>
        <dbReference type="Rhea" id="RHEA:34287"/>
        <dbReference type="ChEBI" id="CHEBI:15377"/>
        <dbReference type="ChEBI" id="CHEBI:15379"/>
        <dbReference type="ChEBI" id="CHEBI:57504"/>
        <dbReference type="ChEBI" id="CHEBI:57924"/>
        <dbReference type="EC" id="1.14.18.1"/>
    </reaction>
</comment>
<evidence type="ECO:0000313" key="14">
    <source>
        <dbReference type="Proteomes" id="UP000186594"/>
    </source>
</evidence>
<dbReference type="STRING" id="1198029.A0A1U7LR42"/>
<comment type="caution">
    <text evidence="13">The sequence shown here is derived from an EMBL/GenBank/DDBJ whole genome shotgun (WGS) entry which is preliminary data.</text>
</comment>
<evidence type="ECO:0000259" key="12">
    <source>
        <dbReference type="PROSITE" id="PS00498"/>
    </source>
</evidence>
<dbReference type="SUPFAM" id="SSF48056">
    <property type="entry name" value="Di-copper centre-containing domain"/>
    <property type="match status" value="1"/>
</dbReference>
<dbReference type="GO" id="GO:0042438">
    <property type="term" value="P:melanin biosynthetic process"/>
    <property type="evidence" value="ECO:0007669"/>
    <property type="project" value="UniProtKB-KW"/>
</dbReference>
<evidence type="ECO:0000256" key="7">
    <source>
        <dbReference type="ARBA" id="ARBA00023033"/>
    </source>
</evidence>
<dbReference type="InterPro" id="IPR041640">
    <property type="entry name" value="Tyrosinase_C"/>
</dbReference>
<dbReference type="InterPro" id="IPR050316">
    <property type="entry name" value="Tyrosinase/Hemocyanin"/>
</dbReference>
<name>A0A1U7LR42_NEOID</name>
<proteinExistence type="inferred from homology"/>
<dbReference type="OrthoDB" id="6132182at2759"/>
<dbReference type="Pfam" id="PF00264">
    <property type="entry name" value="Tyrosinase"/>
    <property type="match status" value="1"/>
</dbReference>
<protein>
    <recommendedName>
        <fullName evidence="3">tyrosinase</fullName>
        <ecNumber evidence="3">1.14.18.1</ecNumber>
    </recommendedName>
</protein>
<keyword evidence="14" id="KW-1185">Reference proteome</keyword>
<evidence type="ECO:0000256" key="9">
    <source>
        <dbReference type="ARBA" id="ARBA00048233"/>
    </source>
</evidence>
<dbReference type="PANTHER" id="PTHR11474">
    <property type="entry name" value="TYROSINASE FAMILY MEMBER"/>
    <property type="match status" value="1"/>
</dbReference>
<evidence type="ECO:0000256" key="6">
    <source>
        <dbReference type="ARBA" id="ARBA00023008"/>
    </source>
</evidence>
<comment type="cofactor">
    <cofactor evidence="1">
        <name>Cu(2+)</name>
        <dbReference type="ChEBI" id="CHEBI:29036"/>
    </cofactor>
</comment>
<accession>A0A1U7LR42</accession>
<evidence type="ECO:0000256" key="10">
    <source>
        <dbReference type="ARBA" id="ARBA00048881"/>
    </source>
</evidence>
<dbReference type="Gene3D" id="2.60.310.20">
    <property type="match status" value="1"/>
</dbReference>
<dbReference type="OMA" id="VQGTGVH"/>
<keyword evidence="5" id="KW-0560">Oxidoreductase</keyword>
<dbReference type="Pfam" id="PF18132">
    <property type="entry name" value="Tyrosinase_C"/>
    <property type="match status" value="1"/>
</dbReference>
<comment type="catalytic activity">
    <reaction evidence="10">
        <text>L-tyrosine + O2 = L-dopaquinone + H2O</text>
        <dbReference type="Rhea" id="RHEA:18117"/>
        <dbReference type="ChEBI" id="CHEBI:15377"/>
        <dbReference type="ChEBI" id="CHEBI:15379"/>
        <dbReference type="ChEBI" id="CHEBI:57924"/>
        <dbReference type="ChEBI" id="CHEBI:58315"/>
        <dbReference type="EC" id="1.14.18.1"/>
    </reaction>
</comment>
<dbReference type="Proteomes" id="UP000186594">
    <property type="component" value="Unassembled WGS sequence"/>
</dbReference>
<keyword evidence="8" id="KW-0470">Melanin biosynthesis</keyword>